<evidence type="ECO:0000313" key="1">
    <source>
        <dbReference type="EMBL" id="GIX95771.1"/>
    </source>
</evidence>
<name>A0AAV4PJ35_CAEEX</name>
<keyword evidence="2" id="KW-1185">Reference proteome</keyword>
<sequence length="106" mass="12486">MVFPYYHEMLLKSKTYFEEKMSQKIYTQLIRFLSTFAEEVRNDESPIWSPDFNALHNISASLSPSHQFSVNSEREYCNENVIESIRVVKDYGKMLGPICKSAYQFL</sequence>
<reference evidence="1 2" key="1">
    <citation type="submission" date="2021-06" db="EMBL/GenBank/DDBJ databases">
        <title>Caerostris extrusa draft genome.</title>
        <authorList>
            <person name="Kono N."/>
            <person name="Arakawa K."/>
        </authorList>
    </citation>
    <scope>NUCLEOTIDE SEQUENCE [LARGE SCALE GENOMIC DNA]</scope>
</reference>
<organism evidence="1 2">
    <name type="scientific">Caerostris extrusa</name>
    <name type="common">Bark spider</name>
    <name type="synonym">Caerostris bankana</name>
    <dbReference type="NCBI Taxonomy" id="172846"/>
    <lineage>
        <taxon>Eukaryota</taxon>
        <taxon>Metazoa</taxon>
        <taxon>Ecdysozoa</taxon>
        <taxon>Arthropoda</taxon>
        <taxon>Chelicerata</taxon>
        <taxon>Arachnida</taxon>
        <taxon>Araneae</taxon>
        <taxon>Araneomorphae</taxon>
        <taxon>Entelegynae</taxon>
        <taxon>Araneoidea</taxon>
        <taxon>Araneidae</taxon>
        <taxon>Caerostris</taxon>
    </lineage>
</organism>
<accession>A0AAV4PJ35</accession>
<gene>
    <name evidence="1" type="primary">kat2a</name>
    <name evidence="1" type="ORF">CEXT_327331</name>
</gene>
<proteinExistence type="predicted"/>
<evidence type="ECO:0000313" key="2">
    <source>
        <dbReference type="Proteomes" id="UP001054945"/>
    </source>
</evidence>
<protein>
    <submittedName>
        <fullName evidence="1">Histone acetyltransferase KAT2A</fullName>
    </submittedName>
</protein>
<dbReference type="Proteomes" id="UP001054945">
    <property type="component" value="Unassembled WGS sequence"/>
</dbReference>
<comment type="caution">
    <text evidence="1">The sequence shown here is derived from an EMBL/GenBank/DDBJ whole genome shotgun (WGS) entry which is preliminary data.</text>
</comment>
<dbReference type="AlphaFoldDB" id="A0AAV4PJ35"/>
<dbReference type="EMBL" id="BPLR01004560">
    <property type="protein sequence ID" value="GIX95771.1"/>
    <property type="molecule type" value="Genomic_DNA"/>
</dbReference>